<evidence type="ECO:0000313" key="5">
    <source>
        <dbReference type="Proteomes" id="UP000494260"/>
    </source>
</evidence>
<evidence type="ECO:0000256" key="2">
    <source>
        <dbReference type="ARBA" id="ARBA00023002"/>
    </source>
</evidence>
<dbReference type="CDD" id="cd05374">
    <property type="entry name" value="17beta-HSD-like_SDR_c"/>
    <property type="match status" value="1"/>
</dbReference>
<dbReference type="SUPFAM" id="SSF51735">
    <property type="entry name" value="NAD(P)-binding Rossmann-fold domains"/>
    <property type="match status" value="1"/>
</dbReference>
<dbReference type="PRINTS" id="PR00080">
    <property type="entry name" value="SDRFAMILY"/>
</dbReference>
<dbReference type="PANTHER" id="PTHR42901:SF1">
    <property type="entry name" value="ALCOHOL DEHYDROGENASE"/>
    <property type="match status" value="1"/>
</dbReference>
<dbReference type="Pfam" id="PF00106">
    <property type="entry name" value="adh_short"/>
    <property type="match status" value="1"/>
</dbReference>
<dbReference type="EMBL" id="CABVQH010000003">
    <property type="protein sequence ID" value="VWC57005.1"/>
    <property type="molecule type" value="Genomic_DNA"/>
</dbReference>
<organism evidence="4 5">
    <name type="scientific">Burkholderia lata (strain ATCC 17760 / DSM 23089 / LMG 22485 / NCIMB 9086 / R18194 / 383)</name>
    <dbReference type="NCBI Taxonomy" id="482957"/>
    <lineage>
        <taxon>Bacteria</taxon>
        <taxon>Pseudomonadati</taxon>
        <taxon>Pseudomonadota</taxon>
        <taxon>Betaproteobacteria</taxon>
        <taxon>Burkholderiales</taxon>
        <taxon>Burkholderiaceae</taxon>
        <taxon>Burkholderia</taxon>
        <taxon>Burkholderia cepacia complex</taxon>
    </lineage>
</organism>
<comment type="similarity">
    <text evidence="1 3">Belongs to the short-chain dehydrogenases/reductases (SDR) family.</text>
</comment>
<proteinExistence type="inferred from homology"/>
<evidence type="ECO:0000256" key="1">
    <source>
        <dbReference type="ARBA" id="ARBA00006484"/>
    </source>
</evidence>
<dbReference type="InterPro" id="IPR036291">
    <property type="entry name" value="NAD(P)-bd_dom_sf"/>
</dbReference>
<name>A0A6P2TKS5_BURL3</name>
<accession>A0A6P2TKS5</accession>
<dbReference type="NCBIfam" id="NF006776">
    <property type="entry name" value="PRK09291.1"/>
    <property type="match status" value="1"/>
</dbReference>
<gene>
    <name evidence="4" type="ORF">BLA18109_00964</name>
</gene>
<evidence type="ECO:0000313" key="4">
    <source>
        <dbReference type="EMBL" id="VWC57005.1"/>
    </source>
</evidence>
<dbReference type="InterPro" id="IPR002347">
    <property type="entry name" value="SDR_fam"/>
</dbReference>
<dbReference type="PANTHER" id="PTHR42901">
    <property type="entry name" value="ALCOHOL DEHYDROGENASE"/>
    <property type="match status" value="1"/>
</dbReference>
<dbReference type="Gene3D" id="3.40.50.720">
    <property type="entry name" value="NAD(P)-binding Rossmann-like Domain"/>
    <property type="match status" value="1"/>
</dbReference>
<keyword evidence="2" id="KW-0560">Oxidoreductase</keyword>
<dbReference type="GO" id="GO:0016491">
    <property type="term" value="F:oxidoreductase activity"/>
    <property type="evidence" value="ECO:0007669"/>
    <property type="project" value="UniProtKB-KW"/>
</dbReference>
<dbReference type="PRINTS" id="PR00081">
    <property type="entry name" value="GDHRDH"/>
</dbReference>
<reference evidence="4 5" key="1">
    <citation type="submission" date="2019-09" db="EMBL/GenBank/DDBJ databases">
        <authorList>
            <person name="Depoorter E."/>
        </authorList>
    </citation>
    <scope>NUCLEOTIDE SEQUENCE [LARGE SCALE GENOMIC DNA]</scope>
    <source>
        <strain evidence="4">R-18109</strain>
    </source>
</reference>
<dbReference type="Proteomes" id="UP000494260">
    <property type="component" value="Unassembled WGS sequence"/>
</dbReference>
<dbReference type="AlphaFoldDB" id="A0A6P2TKS5"/>
<evidence type="ECO:0000256" key="3">
    <source>
        <dbReference type="RuleBase" id="RU000363"/>
    </source>
</evidence>
<protein>
    <submittedName>
        <fullName evidence="4">Short chain dehydrogenase</fullName>
    </submittedName>
</protein>
<sequence>MKQKRILITGAGSGFGREAALQLAARNHHVIAAVYVAPQITELKDEAERRGVTLQIEKLDVTSAHDCERAARWNVDVLVNNAGAAEAGEISEIPMALVRQLFDVNVFGPLELTQRVVPGMIARGRGRIVFVSSVAGLITAKYAGPYCATKHALEAVAEAMYEELADSGIEVAVINPGPYQTGFNDRMMETPRRWYDAALHRTSPDNMQFPFEQADPADLVARMVDVAEGDGGAFRHLLPAKFEAIVKEFQAGAWTRTQRKQV</sequence>
<dbReference type="RefSeq" id="WP_174949383.1">
    <property type="nucleotide sequence ID" value="NZ_CABVQH010000003.1"/>
</dbReference>